<dbReference type="Proteomes" id="UP000675409">
    <property type="component" value="Unassembled WGS sequence"/>
</dbReference>
<dbReference type="RefSeq" id="WP_201847928.1">
    <property type="nucleotide sequence ID" value="NZ_JABBYC010000022.1"/>
</dbReference>
<name>A0ABS1LLN7_9MICO</name>
<dbReference type="EMBL" id="JABBYC010000022">
    <property type="protein sequence ID" value="MBL0887170.1"/>
    <property type="molecule type" value="Genomic_DNA"/>
</dbReference>
<reference evidence="1 2" key="1">
    <citation type="journal article" date="2021" name="Arch. Microbiol.">
        <title>Myceligenerans indicum sp. nov., an actinobacterium isolated from mangrove sediment of Sundarbans, India.</title>
        <authorList>
            <person name="Asha K."/>
            <person name="Bhadury P."/>
        </authorList>
    </citation>
    <scope>NUCLEOTIDE SEQUENCE [LARGE SCALE GENOMIC DNA]</scope>
    <source>
        <strain evidence="1 2">I2</strain>
    </source>
</reference>
<comment type="caution">
    <text evidence="1">The sequence shown here is derived from an EMBL/GenBank/DDBJ whole genome shotgun (WGS) entry which is preliminary data.</text>
</comment>
<evidence type="ECO:0000313" key="1">
    <source>
        <dbReference type="EMBL" id="MBL0887170.1"/>
    </source>
</evidence>
<gene>
    <name evidence="1" type="ORF">HGK34_12920</name>
</gene>
<evidence type="ECO:0000313" key="2">
    <source>
        <dbReference type="Proteomes" id="UP000675409"/>
    </source>
</evidence>
<accession>A0ABS1LLN7</accession>
<protein>
    <submittedName>
        <fullName evidence="1">Uncharacterized protein</fullName>
    </submittedName>
</protein>
<proteinExistence type="predicted"/>
<organism evidence="1 2">
    <name type="scientific">Myceligenerans indicum</name>
    <dbReference type="NCBI Taxonomy" id="2593663"/>
    <lineage>
        <taxon>Bacteria</taxon>
        <taxon>Bacillati</taxon>
        <taxon>Actinomycetota</taxon>
        <taxon>Actinomycetes</taxon>
        <taxon>Micrococcales</taxon>
        <taxon>Promicromonosporaceae</taxon>
        <taxon>Myceligenerans</taxon>
    </lineage>
</organism>
<sequence>MPGFWGHHWDFFELDVDDLHDADRLSAEGPEAERVGKATFDTGSAWPAFRLPMQDGHELQIIYSHLDDDGVPGVSECAAEFRFAHPGWDGTALFAAISGNAIGPGLRWPEAVAIADRSPRRGATTDDAEETGPTTVRDRHLRLLLLLPAIGDLEAPAVEARERIAEALVAVGLSAETAPLLVEAVTEGWPDSQWHPAGPEDDLLWQNTTGLRTTKQLGITPEQDRLLRKAIGI</sequence>
<keyword evidence="2" id="KW-1185">Reference proteome</keyword>